<keyword evidence="1" id="KW-0812">Transmembrane</keyword>
<feature type="transmembrane region" description="Helical" evidence="1">
    <location>
        <begin position="23"/>
        <end position="46"/>
    </location>
</feature>
<evidence type="ECO:0000256" key="1">
    <source>
        <dbReference type="SAM" id="Phobius"/>
    </source>
</evidence>
<feature type="transmembrane region" description="Helical" evidence="1">
    <location>
        <begin position="244"/>
        <end position="269"/>
    </location>
</feature>
<feature type="transmembrane region" description="Helical" evidence="1">
    <location>
        <begin position="52"/>
        <end position="71"/>
    </location>
</feature>
<reference evidence="2 3" key="1">
    <citation type="submission" date="2006-02" db="EMBL/GenBank/DDBJ databases">
        <authorList>
            <person name="Amann R."/>
            <person name="Ferriera S."/>
            <person name="Johnson J."/>
            <person name="Kravitz S."/>
            <person name="Halpern A."/>
            <person name="Remington K."/>
            <person name="Beeson K."/>
            <person name="Tran B."/>
            <person name="Rogers Y.-H."/>
            <person name="Friedman R."/>
            <person name="Venter J.C."/>
        </authorList>
    </citation>
    <scope>NUCLEOTIDE SEQUENCE [LARGE SCALE GENOMIC DNA]</scope>
    <source>
        <strain evidence="2 3">DSM 3645</strain>
    </source>
</reference>
<evidence type="ECO:0000313" key="3">
    <source>
        <dbReference type="Proteomes" id="UP000004358"/>
    </source>
</evidence>
<gene>
    <name evidence="2" type="ORF">DSM3645_10762</name>
</gene>
<evidence type="ECO:0000313" key="2">
    <source>
        <dbReference type="EMBL" id="EAQ80320.1"/>
    </source>
</evidence>
<dbReference type="STRING" id="314230.DSM3645_10762"/>
<keyword evidence="1" id="KW-1133">Transmembrane helix</keyword>
<comment type="caution">
    <text evidence="2">The sequence shown here is derived from an EMBL/GenBank/DDBJ whole genome shotgun (WGS) entry which is preliminary data.</text>
</comment>
<feature type="transmembrane region" description="Helical" evidence="1">
    <location>
        <begin position="210"/>
        <end position="232"/>
    </location>
</feature>
<organism evidence="2 3">
    <name type="scientific">Blastopirellula marina DSM 3645</name>
    <dbReference type="NCBI Taxonomy" id="314230"/>
    <lineage>
        <taxon>Bacteria</taxon>
        <taxon>Pseudomonadati</taxon>
        <taxon>Planctomycetota</taxon>
        <taxon>Planctomycetia</taxon>
        <taxon>Pirellulales</taxon>
        <taxon>Pirellulaceae</taxon>
        <taxon>Blastopirellula</taxon>
    </lineage>
</organism>
<protein>
    <recommendedName>
        <fullName evidence="4">YcxB-like protein domain-containing protein</fullName>
    </recommendedName>
</protein>
<keyword evidence="1" id="KW-0472">Membrane</keyword>
<sequence>MEVEYENAPEDIRYMTRVLPWPTIAELLITSPGLVLGATAPAILIFLASDHFIIGMGLLLAAVLFAARLLWQTLQFFRKIPVKPGRIRLRITPEFIETEHAEYRSRQAWPYLKSVRRVEGAIILTRPLNRAYIVPDRDFDSVQTAEQFYQTALAYHAAAVNQPVADLVHDLAAFLPDWSHNLRRTTSYQNTIGDWAHAMNPGATSPRSSWLGYFTTFLFAGFMNVILAVIASRTHWQDGAPLAFSPWLGFFALAMATVSAVILTFRALLKLREIINRWRVPEMLLEPRTIGISPPGMVAHNRLMVLAIRWPALAQITHNADAIYVSDVLPAIAFVIPKSAFTDPIAGESFAAEMLEWYTTAIETSNLGDDAELIEAEVVDGDNPYRSPKA</sequence>
<name>A3ZSP8_9BACT</name>
<dbReference type="Proteomes" id="UP000004358">
    <property type="component" value="Unassembled WGS sequence"/>
</dbReference>
<dbReference type="AlphaFoldDB" id="A3ZSP8"/>
<dbReference type="HOGENOM" id="CLU_726975_0_0_0"/>
<proteinExistence type="predicted"/>
<dbReference type="EMBL" id="AANZ01000009">
    <property type="protein sequence ID" value="EAQ80320.1"/>
    <property type="molecule type" value="Genomic_DNA"/>
</dbReference>
<dbReference type="OrthoDB" id="263431at2"/>
<dbReference type="RefSeq" id="WP_002655749.1">
    <property type="nucleotide sequence ID" value="NZ_CH672377.1"/>
</dbReference>
<accession>A3ZSP8</accession>
<evidence type="ECO:0008006" key="4">
    <source>
        <dbReference type="Google" id="ProtNLM"/>
    </source>
</evidence>